<proteinExistence type="predicted"/>
<dbReference type="PANTHER" id="PTHR33339">
    <property type="entry name" value="LYSM DOMAIN-CONTAINING PROTEIN"/>
    <property type="match status" value="1"/>
</dbReference>
<dbReference type="VEuPathDB" id="FungiDB:JI435_132260"/>
<feature type="domain" description="DUF7872" evidence="2">
    <location>
        <begin position="190"/>
        <end position="390"/>
    </location>
</feature>
<evidence type="ECO:0000259" key="2">
    <source>
        <dbReference type="Pfam" id="PF25278"/>
    </source>
</evidence>
<gene>
    <name evidence="3" type="ORF">JI435_132260</name>
</gene>
<evidence type="ECO:0000313" key="4">
    <source>
        <dbReference type="Proteomes" id="UP000663193"/>
    </source>
</evidence>
<dbReference type="RefSeq" id="XP_001803437.1">
    <property type="nucleotide sequence ID" value="XM_001803385.1"/>
</dbReference>
<dbReference type="OrthoDB" id="2501761at2759"/>
<evidence type="ECO:0000256" key="1">
    <source>
        <dbReference type="SAM" id="SignalP"/>
    </source>
</evidence>
<reference evidence="4" key="1">
    <citation type="journal article" date="2021" name="BMC Genomics">
        <title>Chromosome-level genome assembly and manually-curated proteome of model necrotroph Parastagonospora nodorum Sn15 reveals a genome-wide trove of candidate effector homologs, and redundancy of virulence-related functions within an accessory chromosome.</title>
        <authorList>
            <person name="Bertazzoni S."/>
            <person name="Jones D.A.B."/>
            <person name="Phan H.T."/>
            <person name="Tan K.-C."/>
            <person name="Hane J.K."/>
        </authorList>
    </citation>
    <scope>NUCLEOTIDE SEQUENCE [LARGE SCALE GENOMIC DNA]</scope>
    <source>
        <strain evidence="4">SN15 / ATCC MYA-4574 / FGSC 10173)</strain>
    </source>
</reference>
<dbReference type="PANTHER" id="PTHR33339:SF1">
    <property type="entry name" value="LYSM DOMAIN-CONTAINING PROTEIN"/>
    <property type="match status" value="1"/>
</dbReference>
<evidence type="ECO:0000313" key="3">
    <source>
        <dbReference type="EMBL" id="QRD07380.1"/>
    </source>
</evidence>
<keyword evidence="1" id="KW-0732">Signal</keyword>
<dbReference type="KEGG" id="pno:SNOG_13226"/>
<dbReference type="OMA" id="FMEIPTH"/>
<dbReference type="EMBL" id="CP069044">
    <property type="protein sequence ID" value="QRD07380.1"/>
    <property type="molecule type" value="Genomic_DNA"/>
</dbReference>
<dbReference type="AlphaFoldDB" id="A0A7U2NR26"/>
<organism evidence="3 4">
    <name type="scientific">Phaeosphaeria nodorum (strain SN15 / ATCC MYA-4574 / FGSC 10173)</name>
    <name type="common">Glume blotch fungus</name>
    <name type="synonym">Parastagonospora nodorum</name>
    <dbReference type="NCBI Taxonomy" id="321614"/>
    <lineage>
        <taxon>Eukaryota</taxon>
        <taxon>Fungi</taxon>
        <taxon>Dikarya</taxon>
        <taxon>Ascomycota</taxon>
        <taxon>Pezizomycotina</taxon>
        <taxon>Dothideomycetes</taxon>
        <taxon>Pleosporomycetidae</taxon>
        <taxon>Pleosporales</taxon>
        <taxon>Pleosporineae</taxon>
        <taxon>Phaeosphaeriaceae</taxon>
        <taxon>Parastagonospora</taxon>
    </lineage>
</organism>
<protein>
    <recommendedName>
        <fullName evidence="2">DUF7872 domain-containing protein</fullName>
    </recommendedName>
</protein>
<dbReference type="Pfam" id="PF25278">
    <property type="entry name" value="DUF7872"/>
    <property type="match status" value="1"/>
</dbReference>
<dbReference type="InterPro" id="IPR057194">
    <property type="entry name" value="DUF7872"/>
</dbReference>
<keyword evidence="4" id="KW-1185">Reference proteome</keyword>
<dbReference type="Proteomes" id="UP000663193">
    <property type="component" value="Chromosome 22"/>
</dbReference>
<feature type="signal peptide" evidence="1">
    <location>
        <begin position="1"/>
        <end position="17"/>
    </location>
</feature>
<sequence length="408" mass="43776">MRVQNLILLGFQGLALGNPLPQGTGNGADSCPSDPLNKATWTKAGVDAFLVEAAKNYTKTDVNNIQSLTDSWGAPNFFCGIDKFCNAGNPCLPITLPAWYAALAIQNWNNYMNNLNTAVSFASSIISLKLGEIVADLMPAPVDDATPQRTIFQIMTAIIGVVPFAGPLGTLQGTATNGLGFLVGRSIPPVAGDKFLAWSNAASSMAEVARAFQSAINTATEKIINTPVDDPNDGILSVIKDGAFIGVAQNFTQAQMQDLVIESLTQTAIGKALQAQKYFILRTSNIDDGKCKTNDRKNQMCTQNTNDKKWVSRTLLRREGDRTTDGETAAGVLMDKYKMSQEYFLKGPTDCFDGNNKKQLQDPIELVGALPSNPTAPCVFNLIVCDVDAWADPFGQTSIAEACKSVIS</sequence>
<accession>A0A7U2NR26</accession>
<feature type="chain" id="PRO_5034144046" description="DUF7872 domain-containing protein" evidence="1">
    <location>
        <begin position="18"/>
        <end position="408"/>
    </location>
</feature>
<name>A0A7U2NR26_PHANO</name>